<reference evidence="2" key="3">
    <citation type="submission" date="2020-07" db="EMBL/GenBank/DDBJ databases">
        <authorList>
            <person name="Yang C."/>
        </authorList>
    </citation>
    <scope>NUCLEOTIDE SEQUENCE</scope>
    <source>
        <strain evidence="2">Cx-624</strain>
    </source>
</reference>
<dbReference type="RefSeq" id="WP_181886421.1">
    <property type="nucleotide sequence ID" value="NZ_CP059472.1"/>
</dbReference>
<feature type="chain" id="PRO_5044656264" evidence="1">
    <location>
        <begin position="20"/>
        <end position="137"/>
    </location>
</feature>
<dbReference type="EMBL" id="JACEUX010000001">
    <property type="protein sequence ID" value="MBA5246336.1"/>
    <property type="molecule type" value="Genomic_DNA"/>
</dbReference>
<evidence type="ECO:0000313" key="4">
    <source>
        <dbReference type="Proteomes" id="UP000515349"/>
    </source>
</evidence>
<dbReference type="AlphaFoldDB" id="A0A7D7LTE3"/>
<keyword evidence="1" id="KW-0732">Signal</keyword>
<dbReference type="KEGG" id="cbau:H1R16_11415"/>
<accession>A0A7D7LTE3</accession>
<organism evidence="3 4">
    <name type="scientific">Marnyiella aurantia</name>
    <dbReference type="NCBI Taxonomy" id="2758037"/>
    <lineage>
        <taxon>Bacteria</taxon>
        <taxon>Pseudomonadati</taxon>
        <taxon>Bacteroidota</taxon>
        <taxon>Flavobacteriia</taxon>
        <taxon>Flavobacteriales</taxon>
        <taxon>Weeksellaceae</taxon>
        <taxon>Marnyiella</taxon>
    </lineage>
</organism>
<proteinExistence type="predicted"/>
<gene>
    <name evidence="3" type="ORF">H1R16_11415</name>
    <name evidence="2" type="ORF">H2507_04050</name>
</gene>
<dbReference type="Proteomes" id="UP000515349">
    <property type="component" value="Chromosome"/>
</dbReference>
<reference evidence="5" key="2">
    <citation type="submission" date="2020-07" db="EMBL/GenBank/DDBJ databases">
        <title>Flavobacterium sp. xlx-214.</title>
        <authorList>
            <person name="Yang C."/>
        </authorList>
    </citation>
    <scope>NUCLEOTIDE SEQUENCE [LARGE SCALE GENOMIC DNA]</scope>
    <source>
        <strain evidence="5">CX-624</strain>
    </source>
</reference>
<evidence type="ECO:0000313" key="5">
    <source>
        <dbReference type="Proteomes" id="UP000539710"/>
    </source>
</evidence>
<evidence type="ECO:0000256" key="1">
    <source>
        <dbReference type="SAM" id="SignalP"/>
    </source>
</evidence>
<reference evidence="3 4" key="1">
    <citation type="submission" date="2020-07" db="EMBL/GenBank/DDBJ databases">
        <title>Chryseobacterium sp.cx-624.</title>
        <authorList>
            <person name="Yang C."/>
        </authorList>
    </citation>
    <scope>NUCLEOTIDE SEQUENCE [LARGE SCALE GENOMIC DNA]</scope>
    <source>
        <strain evidence="3">Cx-624</strain>
        <strain evidence="4">cx-624</strain>
    </source>
</reference>
<keyword evidence="5" id="KW-1185">Reference proteome</keyword>
<dbReference type="Proteomes" id="UP000539710">
    <property type="component" value="Unassembled WGS sequence"/>
</dbReference>
<dbReference type="PROSITE" id="PS51257">
    <property type="entry name" value="PROKAR_LIPOPROTEIN"/>
    <property type="match status" value="1"/>
</dbReference>
<protein>
    <submittedName>
        <fullName evidence="3">Uncharacterized protein</fullName>
    </submittedName>
</protein>
<name>A0A7D7LTE3_9FLAO</name>
<evidence type="ECO:0000313" key="2">
    <source>
        <dbReference type="EMBL" id="MBA5246336.1"/>
    </source>
</evidence>
<feature type="signal peptide" evidence="1">
    <location>
        <begin position="1"/>
        <end position="19"/>
    </location>
</feature>
<sequence length="137" mass="14693">MKRTLLTRKKISFTLPLIASVTILSLFSSCKEREEDPNETLSVAFTVQATPLVDINAVVTQVGTVQSTKFNVPGTTWSSEPQIVNSSVGAVHLAATGEGVSADSRLIVRIFVNGEQKAVDTAKGINLMAKTVVDFNK</sequence>
<dbReference type="EMBL" id="CP059472">
    <property type="protein sequence ID" value="QMS98293.1"/>
    <property type="molecule type" value="Genomic_DNA"/>
</dbReference>
<evidence type="ECO:0000313" key="3">
    <source>
        <dbReference type="EMBL" id="QMS98293.1"/>
    </source>
</evidence>